<evidence type="ECO:0000256" key="5">
    <source>
        <dbReference type="ARBA" id="ARBA00022692"/>
    </source>
</evidence>
<dbReference type="InterPro" id="IPR052017">
    <property type="entry name" value="TSUP"/>
</dbReference>
<feature type="transmembrane region" description="Helical" evidence="8">
    <location>
        <begin position="84"/>
        <end position="106"/>
    </location>
</feature>
<dbReference type="GO" id="GO:0005886">
    <property type="term" value="C:plasma membrane"/>
    <property type="evidence" value="ECO:0007669"/>
    <property type="project" value="UniProtKB-SubCell"/>
</dbReference>
<feature type="transmembrane region" description="Helical" evidence="8">
    <location>
        <begin position="140"/>
        <end position="159"/>
    </location>
</feature>
<dbReference type="InterPro" id="IPR002781">
    <property type="entry name" value="TM_pro_TauE-like"/>
</dbReference>
<feature type="transmembrane region" description="Helical" evidence="8">
    <location>
        <begin position="112"/>
        <end position="128"/>
    </location>
</feature>
<accession>Q9AB59</accession>
<dbReference type="Proteomes" id="UP000001816">
    <property type="component" value="Chromosome"/>
</dbReference>
<comment type="subcellular location">
    <subcellularLocation>
        <location evidence="1 8">Cell membrane</location>
        <topology evidence="1 8">Multi-pass membrane protein</topology>
    </subcellularLocation>
</comment>
<dbReference type="PANTHER" id="PTHR30269:SF0">
    <property type="entry name" value="MEMBRANE TRANSPORTER PROTEIN YFCA-RELATED"/>
    <property type="match status" value="1"/>
</dbReference>
<evidence type="ECO:0000256" key="8">
    <source>
        <dbReference type="RuleBase" id="RU363041"/>
    </source>
</evidence>
<dbReference type="EMBL" id="AE005673">
    <property type="protein sequence ID" value="AAK22359.1"/>
    <property type="molecule type" value="Genomic_DNA"/>
</dbReference>
<dbReference type="HOGENOM" id="CLU_045498_2_1_5"/>
<sequence>MAERDHEPVMVSLDILASLFVVAALAGALDAIAGGGGLITLPALLLAGLSPVQALGTNKLQGAISALSSTSAFARRGLIDWKTALPVAGASALAGLGGALCASLLSPEFLRAVVPLMLIAIALYFGLSRAIKAEDVTPRMALIPFACFVAPLIGFYDGIFGPGAGAFYMVAIVTLLGYGALKATAHTKLANAASNLGSLVLFTLKGAVVWPVGLVMAAGAFIGAQVGSRLAMRFGPKLIRPLLVVISCAMAVKLLADPANPLRMALGF</sequence>
<keyword evidence="3" id="KW-0813">Transport</keyword>
<feature type="transmembrane region" description="Helical" evidence="8">
    <location>
        <begin position="20"/>
        <end position="49"/>
    </location>
</feature>
<keyword evidence="10" id="KW-1185">Reference proteome</keyword>
<organism evidence="9 10">
    <name type="scientific">Caulobacter vibrioides (strain ATCC 19089 / CIP 103742 / CB 15)</name>
    <name type="common">Caulobacter crescentus</name>
    <dbReference type="NCBI Taxonomy" id="190650"/>
    <lineage>
        <taxon>Bacteria</taxon>
        <taxon>Pseudomonadati</taxon>
        <taxon>Pseudomonadota</taxon>
        <taxon>Alphaproteobacteria</taxon>
        <taxon>Caulobacterales</taxon>
        <taxon>Caulobacteraceae</taxon>
        <taxon>Caulobacter</taxon>
    </lineage>
</organism>
<feature type="transmembrane region" description="Helical" evidence="8">
    <location>
        <begin position="238"/>
        <end position="256"/>
    </location>
</feature>
<gene>
    <name evidence="9" type="ordered locus">CC_0372</name>
</gene>
<keyword evidence="7 8" id="KW-0472">Membrane</keyword>
<evidence type="ECO:0000256" key="6">
    <source>
        <dbReference type="ARBA" id="ARBA00022989"/>
    </source>
</evidence>
<evidence type="ECO:0000256" key="7">
    <source>
        <dbReference type="ARBA" id="ARBA00023136"/>
    </source>
</evidence>
<dbReference type="STRING" id="190650.CC_0372"/>
<dbReference type="PATRIC" id="fig|190650.5.peg.374"/>
<dbReference type="BioCyc" id="CAULO:CC0372-MONOMER"/>
<dbReference type="PANTHER" id="PTHR30269">
    <property type="entry name" value="TRANSMEMBRANE PROTEIN YFCA"/>
    <property type="match status" value="1"/>
</dbReference>
<evidence type="ECO:0000313" key="10">
    <source>
        <dbReference type="Proteomes" id="UP000001816"/>
    </source>
</evidence>
<dbReference type="eggNOG" id="COG0730">
    <property type="taxonomic scope" value="Bacteria"/>
</dbReference>
<evidence type="ECO:0000256" key="1">
    <source>
        <dbReference type="ARBA" id="ARBA00004651"/>
    </source>
</evidence>
<dbReference type="EnsemblBacteria" id="AAK22359">
    <property type="protein sequence ID" value="AAK22359"/>
    <property type="gene ID" value="CC_0372"/>
</dbReference>
<keyword evidence="4 8" id="KW-1003">Cell membrane</keyword>
<protein>
    <recommendedName>
        <fullName evidence="8">Probable membrane transporter protein</fullName>
    </recommendedName>
</protein>
<evidence type="ECO:0000313" key="9">
    <source>
        <dbReference type="EMBL" id="AAK22359.1"/>
    </source>
</evidence>
<keyword evidence="5 8" id="KW-0812">Transmembrane</keyword>
<dbReference type="AlphaFoldDB" id="Q9AB59"/>
<dbReference type="Pfam" id="PF01925">
    <property type="entry name" value="TauE"/>
    <property type="match status" value="1"/>
</dbReference>
<reference evidence="9 10" key="1">
    <citation type="journal article" date="2001" name="Proc. Natl. Acad. Sci. U.S.A.">
        <title>Complete genome sequence of Caulobacter crescentus.</title>
        <authorList>
            <person name="Nierman W.C."/>
            <person name="Feldblyum T.V."/>
            <person name="Laub M.T."/>
            <person name="Paulsen I.T."/>
            <person name="Nelson K.E."/>
            <person name="Eisen J.A."/>
            <person name="Heidelberg J.F."/>
            <person name="Alley M.R."/>
            <person name="Ohta N."/>
            <person name="Maddock J.R."/>
            <person name="Potocka I."/>
            <person name="Nelson W.C."/>
            <person name="Newton A."/>
            <person name="Stephens C."/>
            <person name="Phadke N.D."/>
            <person name="Ely B."/>
            <person name="DeBoy R.T."/>
            <person name="Dodson R.J."/>
            <person name="Durkin A.S."/>
            <person name="Gwinn M.L."/>
            <person name="Haft D.H."/>
            <person name="Kolonay J.F."/>
            <person name="Smit J."/>
            <person name="Craven M.B."/>
            <person name="Khouri H."/>
            <person name="Shetty J."/>
            <person name="Berry K."/>
            <person name="Utterback T."/>
            <person name="Tran K."/>
            <person name="Wolf A."/>
            <person name="Vamathevan J."/>
            <person name="Ermolaeva M."/>
            <person name="White O."/>
            <person name="Salzberg S.L."/>
            <person name="Venter J.C."/>
            <person name="Shapiro L."/>
            <person name="Fraser C.M."/>
        </authorList>
    </citation>
    <scope>NUCLEOTIDE SEQUENCE [LARGE SCALE GENOMIC DNA]</scope>
    <source>
        <strain evidence="10">ATCC 19089 / CB15</strain>
    </source>
</reference>
<proteinExistence type="inferred from homology"/>
<feature type="transmembrane region" description="Helical" evidence="8">
    <location>
        <begin position="202"/>
        <end position="226"/>
    </location>
</feature>
<dbReference type="KEGG" id="ccr:CC_0372"/>
<comment type="similarity">
    <text evidence="2 8">Belongs to the 4-toluene sulfonate uptake permease (TSUP) (TC 2.A.102) family.</text>
</comment>
<evidence type="ECO:0000256" key="3">
    <source>
        <dbReference type="ARBA" id="ARBA00022448"/>
    </source>
</evidence>
<feature type="transmembrane region" description="Helical" evidence="8">
    <location>
        <begin position="165"/>
        <end position="181"/>
    </location>
</feature>
<evidence type="ECO:0000256" key="2">
    <source>
        <dbReference type="ARBA" id="ARBA00009142"/>
    </source>
</evidence>
<evidence type="ECO:0000256" key="4">
    <source>
        <dbReference type="ARBA" id="ARBA00022475"/>
    </source>
</evidence>
<keyword evidence="6 8" id="KW-1133">Transmembrane helix</keyword>
<dbReference type="PIR" id="C87295">
    <property type="entry name" value="C87295"/>
</dbReference>
<name>Q9AB59_CAUVC</name>